<feature type="transmembrane region" description="Helical" evidence="1">
    <location>
        <begin position="6"/>
        <end position="24"/>
    </location>
</feature>
<feature type="transmembrane region" description="Helical" evidence="1">
    <location>
        <begin position="104"/>
        <end position="124"/>
    </location>
</feature>
<feature type="transmembrane region" description="Helical" evidence="1">
    <location>
        <begin position="412"/>
        <end position="431"/>
    </location>
</feature>
<feature type="transmembrane region" description="Helical" evidence="1">
    <location>
        <begin position="219"/>
        <end position="239"/>
    </location>
</feature>
<feature type="transmembrane region" description="Helical" evidence="1">
    <location>
        <begin position="462"/>
        <end position="482"/>
    </location>
</feature>
<feature type="transmembrane region" description="Helical" evidence="1">
    <location>
        <begin position="245"/>
        <end position="265"/>
    </location>
</feature>
<evidence type="ECO:0008006" key="4">
    <source>
        <dbReference type="Google" id="ProtNLM"/>
    </source>
</evidence>
<keyword evidence="3" id="KW-1185">Reference proteome</keyword>
<feature type="transmembrane region" description="Helical" evidence="1">
    <location>
        <begin position="62"/>
        <end position="83"/>
    </location>
</feature>
<gene>
    <name evidence="2" type="ORF">GCM10010439_13490</name>
</gene>
<proteinExistence type="predicted"/>
<accession>A0ABN3U3M3</accession>
<evidence type="ECO:0000313" key="2">
    <source>
        <dbReference type="EMBL" id="GAA2721994.1"/>
    </source>
</evidence>
<name>A0ABN3U3M3_9ACTN</name>
<feature type="transmembrane region" description="Helical" evidence="1">
    <location>
        <begin position="319"/>
        <end position="342"/>
    </location>
</feature>
<organism evidence="2 3">
    <name type="scientific">Actinocorallia aurantiaca</name>
    <dbReference type="NCBI Taxonomy" id="46204"/>
    <lineage>
        <taxon>Bacteria</taxon>
        <taxon>Bacillati</taxon>
        <taxon>Actinomycetota</taxon>
        <taxon>Actinomycetes</taxon>
        <taxon>Streptosporangiales</taxon>
        <taxon>Thermomonosporaceae</taxon>
        <taxon>Actinocorallia</taxon>
    </lineage>
</organism>
<keyword evidence="1" id="KW-0472">Membrane</keyword>
<keyword evidence="1" id="KW-0812">Transmembrane</keyword>
<reference evidence="2 3" key="1">
    <citation type="journal article" date="2019" name="Int. J. Syst. Evol. Microbiol.">
        <title>The Global Catalogue of Microorganisms (GCM) 10K type strain sequencing project: providing services to taxonomists for standard genome sequencing and annotation.</title>
        <authorList>
            <consortium name="The Broad Institute Genomics Platform"/>
            <consortium name="The Broad Institute Genome Sequencing Center for Infectious Disease"/>
            <person name="Wu L."/>
            <person name="Ma J."/>
        </authorList>
    </citation>
    <scope>NUCLEOTIDE SEQUENCE [LARGE SCALE GENOMIC DNA]</scope>
    <source>
        <strain evidence="2 3">JCM 8201</strain>
    </source>
</reference>
<feature type="transmembrane region" description="Helical" evidence="1">
    <location>
        <begin position="188"/>
        <end position="207"/>
    </location>
</feature>
<keyword evidence="1" id="KW-1133">Transmembrane helix</keyword>
<evidence type="ECO:0000313" key="3">
    <source>
        <dbReference type="Proteomes" id="UP001501842"/>
    </source>
</evidence>
<comment type="caution">
    <text evidence="2">The sequence shown here is derived from an EMBL/GenBank/DDBJ whole genome shotgun (WGS) entry which is preliminary data.</text>
</comment>
<feature type="transmembrane region" description="Helical" evidence="1">
    <location>
        <begin position="438"/>
        <end position="456"/>
    </location>
</feature>
<dbReference type="RefSeq" id="WP_344449318.1">
    <property type="nucleotide sequence ID" value="NZ_BAAATZ010000005.1"/>
</dbReference>
<feature type="transmembrane region" description="Helical" evidence="1">
    <location>
        <begin position="494"/>
        <end position="516"/>
    </location>
</feature>
<evidence type="ECO:0000256" key="1">
    <source>
        <dbReference type="SAM" id="Phobius"/>
    </source>
</evidence>
<dbReference type="Proteomes" id="UP001501842">
    <property type="component" value="Unassembled WGS sequence"/>
</dbReference>
<protein>
    <recommendedName>
        <fullName evidence="4">Glycosyltransferase RgtA/B/C/D-like domain-containing protein</fullName>
    </recommendedName>
</protein>
<dbReference type="EMBL" id="BAAATZ010000005">
    <property type="protein sequence ID" value="GAA2721994.1"/>
    <property type="molecule type" value="Genomic_DNA"/>
</dbReference>
<sequence length="671" mass="72577">MAEALLLVAATFLVLTGAFGLTVWTRPVRAAEALVTFLTFALAGFMLITIVVGALLRYYQPIPLACGSGVLAGAGLLCAGVELRRRPGVFGRRMTVWIRRSFRGWGGHPVTGVLALLTLTAYALRGWLGLRLPPTDWDGLSYHTTAPAQWAQSGSVGRATEVIWADTYPMGIESVAGWPMVFLGSAEYSLLFLLPGYLLAAVAIAGLARRVGAGRGFSVMAGFVFLLTPAVFAQAHTFYVDVQSAAFALAALHVLAMLPGAARLSGTPRVMVTRRMLTLGAALGAAAGSKSSNLAVLGVVGLAALVAVSWLARRHRLGFGVFVRAAPLLVLPVVAVGAYWYLRTWLNYDNPFYPITMVGFEGRGTVQEIVMGANVPEELRKMPLTEQLWTSWTQPFNDFTTPIYDIRLGGLGMSWLLIVLPGALLGLLVWLLRARRRLGIGAGLLLLLGVAVSFGPSPAPWWGRYVLLGYGCLLVFCVLFMSRLGEGRRAPARALDGAVQFALVCCVAFSAVLGHLHIPINTGLAEDEKTVAEHGGTPVLKLLSLSLAPDRAQRVWPWTEFRQLDPVPDGSTIALVEGNVQALIMPLRGAHLQRDLVVVQPPRDLPDLVRQLRAHQADHVLIDLAPAWDPVRDLVENDPAFAFVTPVYGVIPQNGEKPDTRLYRFKPENLR</sequence>
<feature type="transmembrane region" description="Helical" evidence="1">
    <location>
        <begin position="33"/>
        <end position="56"/>
    </location>
</feature>